<sequence length="170" mass="19560">MESSGAGNPYADYSDDELIRILERQRQEHQRFFEGGDIIDDDIDHDNRHLGGIKRPPVPDMRFEPQFRKSVAALREQGASNAQIFFSTVIVNQFIMPFINGFSWSLLSHVWRWWRVRDATKAHTTASSSSGSSFIRGMKYGISKWFRNAYETFVHLPTLTQEPTGFAKSN</sequence>
<organism evidence="1 2">
    <name type="scientific">Phascolomyces articulosus</name>
    <dbReference type="NCBI Taxonomy" id="60185"/>
    <lineage>
        <taxon>Eukaryota</taxon>
        <taxon>Fungi</taxon>
        <taxon>Fungi incertae sedis</taxon>
        <taxon>Mucoromycota</taxon>
        <taxon>Mucoromycotina</taxon>
        <taxon>Mucoromycetes</taxon>
        <taxon>Mucorales</taxon>
        <taxon>Lichtheimiaceae</taxon>
        <taxon>Phascolomyces</taxon>
    </lineage>
</organism>
<gene>
    <name evidence="1" type="ORF">BDA99DRAFT_516297</name>
</gene>
<accession>A0AAD5K6I2</accession>
<protein>
    <submittedName>
        <fullName evidence="1">Uncharacterized protein</fullName>
    </submittedName>
</protein>
<keyword evidence="2" id="KW-1185">Reference proteome</keyword>
<evidence type="ECO:0000313" key="2">
    <source>
        <dbReference type="Proteomes" id="UP001209540"/>
    </source>
</evidence>
<dbReference type="Proteomes" id="UP001209540">
    <property type="component" value="Unassembled WGS sequence"/>
</dbReference>
<proteinExistence type="predicted"/>
<name>A0AAD5K6I2_9FUNG</name>
<dbReference type="AlphaFoldDB" id="A0AAD5K6I2"/>
<reference evidence="1" key="1">
    <citation type="journal article" date="2022" name="IScience">
        <title>Evolution of zygomycete secretomes and the origins of terrestrial fungal ecologies.</title>
        <authorList>
            <person name="Chang Y."/>
            <person name="Wang Y."/>
            <person name="Mondo S."/>
            <person name="Ahrendt S."/>
            <person name="Andreopoulos W."/>
            <person name="Barry K."/>
            <person name="Beard J."/>
            <person name="Benny G.L."/>
            <person name="Blankenship S."/>
            <person name="Bonito G."/>
            <person name="Cuomo C."/>
            <person name="Desiro A."/>
            <person name="Gervers K.A."/>
            <person name="Hundley H."/>
            <person name="Kuo A."/>
            <person name="LaButti K."/>
            <person name="Lang B.F."/>
            <person name="Lipzen A."/>
            <person name="O'Donnell K."/>
            <person name="Pangilinan J."/>
            <person name="Reynolds N."/>
            <person name="Sandor L."/>
            <person name="Smith M.E."/>
            <person name="Tsang A."/>
            <person name="Grigoriev I.V."/>
            <person name="Stajich J.E."/>
            <person name="Spatafora J.W."/>
        </authorList>
    </citation>
    <scope>NUCLEOTIDE SEQUENCE</scope>
    <source>
        <strain evidence="1">RSA 2281</strain>
    </source>
</reference>
<evidence type="ECO:0000313" key="1">
    <source>
        <dbReference type="EMBL" id="KAI9257385.1"/>
    </source>
</evidence>
<comment type="caution">
    <text evidence="1">The sequence shown here is derived from an EMBL/GenBank/DDBJ whole genome shotgun (WGS) entry which is preliminary data.</text>
</comment>
<dbReference type="EMBL" id="JAIXMP010000020">
    <property type="protein sequence ID" value="KAI9257385.1"/>
    <property type="molecule type" value="Genomic_DNA"/>
</dbReference>
<reference evidence="1" key="2">
    <citation type="submission" date="2023-02" db="EMBL/GenBank/DDBJ databases">
        <authorList>
            <consortium name="DOE Joint Genome Institute"/>
            <person name="Mondo S.J."/>
            <person name="Chang Y."/>
            <person name="Wang Y."/>
            <person name="Ahrendt S."/>
            <person name="Andreopoulos W."/>
            <person name="Barry K."/>
            <person name="Beard J."/>
            <person name="Benny G.L."/>
            <person name="Blankenship S."/>
            <person name="Bonito G."/>
            <person name="Cuomo C."/>
            <person name="Desiro A."/>
            <person name="Gervers K.A."/>
            <person name="Hundley H."/>
            <person name="Kuo A."/>
            <person name="LaButti K."/>
            <person name="Lang B.F."/>
            <person name="Lipzen A."/>
            <person name="O'Donnell K."/>
            <person name="Pangilinan J."/>
            <person name="Reynolds N."/>
            <person name="Sandor L."/>
            <person name="Smith M.W."/>
            <person name="Tsang A."/>
            <person name="Grigoriev I.V."/>
            <person name="Stajich J.E."/>
            <person name="Spatafora J.W."/>
        </authorList>
    </citation>
    <scope>NUCLEOTIDE SEQUENCE</scope>
    <source>
        <strain evidence="1">RSA 2281</strain>
    </source>
</reference>